<keyword evidence="2" id="KW-1185">Reference proteome</keyword>
<name>G8WSU2_STREN</name>
<gene>
    <name evidence="1" type="ordered locus">SCATT_42770</name>
</gene>
<reference evidence="2" key="1">
    <citation type="submission" date="2011-12" db="EMBL/GenBank/DDBJ databases">
        <title>Complete genome sequence of Streptomyces cattleya strain DSM 46488.</title>
        <authorList>
            <person name="Ou H.-Y."/>
            <person name="Li P."/>
            <person name="Zhao C."/>
            <person name="O'Hagan D."/>
            <person name="Deng Z."/>
        </authorList>
    </citation>
    <scope>NUCLEOTIDE SEQUENCE [LARGE SCALE GENOMIC DNA]</scope>
    <source>
        <strain evidence="2">ATCC 35852 / DSM 46488 / JCM 4925 / NBRC 14057 / NRRL 8057</strain>
    </source>
</reference>
<organism evidence="1 2">
    <name type="scientific">Streptantibioticus cattleyicolor (strain ATCC 35852 / DSM 46488 / JCM 4925 / NBRC 14057 / NRRL 8057)</name>
    <name type="common">Streptomyces cattleya</name>
    <dbReference type="NCBI Taxonomy" id="1003195"/>
    <lineage>
        <taxon>Bacteria</taxon>
        <taxon>Bacillati</taxon>
        <taxon>Actinomycetota</taxon>
        <taxon>Actinomycetes</taxon>
        <taxon>Kitasatosporales</taxon>
        <taxon>Streptomycetaceae</taxon>
        <taxon>Streptantibioticus</taxon>
    </lineage>
</organism>
<dbReference type="HOGENOM" id="CLU_2720497_0_0_11"/>
<dbReference type="KEGG" id="scy:SCATT_42770"/>
<proteinExistence type="predicted"/>
<dbReference type="Proteomes" id="UP000007842">
    <property type="component" value="Chromosome"/>
</dbReference>
<dbReference type="PATRIC" id="fig|1003195.29.peg.4272"/>
<sequence length="72" mass="8351">MLLTAVVTVSRPGDTEQWRLAFSFEEPDVSHVAEGAPAESLEWFTLMFRVNVAEWWHTRKLKPNMRTAYRVG</sequence>
<evidence type="ECO:0000313" key="1">
    <source>
        <dbReference type="EMBL" id="AEW96648.1"/>
    </source>
</evidence>
<protein>
    <submittedName>
        <fullName evidence="1">Uncharacterized protein</fullName>
    </submittedName>
</protein>
<evidence type="ECO:0000313" key="2">
    <source>
        <dbReference type="Proteomes" id="UP000007842"/>
    </source>
</evidence>
<dbReference type="EMBL" id="CP003219">
    <property type="protein sequence ID" value="AEW96648.1"/>
    <property type="molecule type" value="Genomic_DNA"/>
</dbReference>
<accession>G8WSU2</accession>
<dbReference type="AlphaFoldDB" id="G8WSU2"/>